<dbReference type="InterPro" id="IPR011032">
    <property type="entry name" value="GroES-like_sf"/>
</dbReference>
<protein>
    <submittedName>
        <fullName evidence="3">NADPH2:quinone reductase</fullName>
    </submittedName>
</protein>
<dbReference type="Pfam" id="PF08240">
    <property type="entry name" value="ADH_N"/>
    <property type="match status" value="1"/>
</dbReference>
<evidence type="ECO:0000256" key="1">
    <source>
        <dbReference type="ARBA" id="ARBA00022857"/>
    </source>
</evidence>
<accession>A0A1N7CV57</accession>
<dbReference type="GO" id="GO:0016616">
    <property type="term" value="F:oxidoreductase activity, acting on the CH-OH group of donors, NAD or NADP as acceptor"/>
    <property type="evidence" value="ECO:0007669"/>
    <property type="project" value="UniProtKB-ARBA"/>
</dbReference>
<evidence type="ECO:0000313" key="4">
    <source>
        <dbReference type="Proteomes" id="UP000186914"/>
    </source>
</evidence>
<gene>
    <name evidence="3" type="ORF">SAMN05421858_3274</name>
</gene>
<dbReference type="Gene3D" id="3.40.50.720">
    <property type="entry name" value="NAD(P)-binding Rossmann-like Domain"/>
    <property type="match status" value="1"/>
</dbReference>
<dbReference type="Proteomes" id="UP000186914">
    <property type="component" value="Unassembled WGS sequence"/>
</dbReference>
<dbReference type="OrthoDB" id="8709at2157"/>
<dbReference type="InterPro" id="IPR013149">
    <property type="entry name" value="ADH-like_C"/>
</dbReference>
<dbReference type="InterPro" id="IPR051603">
    <property type="entry name" value="Zinc-ADH_QOR/CCCR"/>
</dbReference>
<feature type="domain" description="Enoyl reductase (ER)" evidence="2">
    <location>
        <begin position="10"/>
        <end position="340"/>
    </location>
</feature>
<dbReference type="AlphaFoldDB" id="A0A1N7CV57"/>
<organism evidence="3 4">
    <name type="scientific">Haladaptatus litoreus</name>
    <dbReference type="NCBI Taxonomy" id="553468"/>
    <lineage>
        <taxon>Archaea</taxon>
        <taxon>Methanobacteriati</taxon>
        <taxon>Methanobacteriota</taxon>
        <taxon>Stenosarchaea group</taxon>
        <taxon>Halobacteria</taxon>
        <taxon>Halobacteriales</taxon>
        <taxon>Haladaptataceae</taxon>
        <taxon>Haladaptatus</taxon>
    </lineage>
</organism>
<dbReference type="SUPFAM" id="SSF50129">
    <property type="entry name" value="GroES-like"/>
    <property type="match status" value="1"/>
</dbReference>
<dbReference type="EMBL" id="FTNO01000003">
    <property type="protein sequence ID" value="SIR67451.1"/>
    <property type="molecule type" value="Genomic_DNA"/>
</dbReference>
<dbReference type="GO" id="GO:0044281">
    <property type="term" value="P:small molecule metabolic process"/>
    <property type="evidence" value="ECO:0007669"/>
    <property type="project" value="UniProtKB-ARBA"/>
</dbReference>
<dbReference type="GO" id="GO:0030554">
    <property type="term" value="F:adenyl nucleotide binding"/>
    <property type="evidence" value="ECO:0007669"/>
    <property type="project" value="UniProtKB-ARBA"/>
</dbReference>
<dbReference type="SMART" id="SM00829">
    <property type="entry name" value="PKS_ER"/>
    <property type="match status" value="1"/>
</dbReference>
<dbReference type="InterPro" id="IPR036291">
    <property type="entry name" value="NAD(P)-bd_dom_sf"/>
</dbReference>
<keyword evidence="4" id="KW-1185">Reference proteome</keyword>
<dbReference type="InterPro" id="IPR013154">
    <property type="entry name" value="ADH-like_N"/>
</dbReference>
<dbReference type="RefSeq" id="WP_076431199.1">
    <property type="nucleotide sequence ID" value="NZ_FTNO01000003.1"/>
</dbReference>
<dbReference type="Gene3D" id="3.90.180.10">
    <property type="entry name" value="Medium-chain alcohol dehydrogenases, catalytic domain"/>
    <property type="match status" value="1"/>
</dbReference>
<reference evidence="4" key="1">
    <citation type="submission" date="2017-01" db="EMBL/GenBank/DDBJ databases">
        <authorList>
            <person name="Varghese N."/>
            <person name="Submissions S."/>
        </authorList>
    </citation>
    <scope>NUCLEOTIDE SEQUENCE [LARGE SCALE GENOMIC DNA]</scope>
    <source>
        <strain evidence="4">CGMCC 1.7737</strain>
    </source>
</reference>
<sequence>MQAVQFETHGDRDVLEYGEFPDPEIDRDEVLVDVKAGALNHLDIWTRRGLPGVNLDMPHIPGSDAAGVVEAVGEDVTQFESGDRVCVIAGKSGGNDEFSRKGDLTLAPDFHIIGEHIRGVHSEYAALPAANLASVPEGIDWEMAAAAPLVFQTAWRMLRDRGGLKSGESVLVLGASGGVGHAAVQVAAHAGAEVFATASTDEKLAYAEEVGADHTINYEEADFASEIRELTDGRGVDIVVDHVGAQTWQSSLKSLVKGGRVVTCGATTGGNPETDLNRIFWNQLSVIGSTMATPGQAEEALEHVWDGTFEPRIRETLPMSEISRAHEMLENRKGFGKVVVVPDSEL</sequence>
<proteinExistence type="predicted"/>
<dbReference type="Pfam" id="PF00107">
    <property type="entry name" value="ADH_zinc_N"/>
    <property type="match status" value="1"/>
</dbReference>
<dbReference type="GO" id="GO:0043168">
    <property type="term" value="F:anion binding"/>
    <property type="evidence" value="ECO:0007669"/>
    <property type="project" value="UniProtKB-ARBA"/>
</dbReference>
<dbReference type="PANTHER" id="PTHR44154">
    <property type="entry name" value="QUINONE OXIDOREDUCTASE"/>
    <property type="match status" value="1"/>
</dbReference>
<dbReference type="PANTHER" id="PTHR44154:SF1">
    <property type="entry name" value="QUINONE OXIDOREDUCTASE"/>
    <property type="match status" value="1"/>
</dbReference>
<keyword evidence="1" id="KW-0521">NADP</keyword>
<evidence type="ECO:0000259" key="2">
    <source>
        <dbReference type="SMART" id="SM00829"/>
    </source>
</evidence>
<evidence type="ECO:0000313" key="3">
    <source>
        <dbReference type="EMBL" id="SIR67451.1"/>
    </source>
</evidence>
<dbReference type="SUPFAM" id="SSF51735">
    <property type="entry name" value="NAD(P)-binding Rossmann-fold domains"/>
    <property type="match status" value="1"/>
</dbReference>
<name>A0A1N7CV57_9EURY</name>
<dbReference type="InterPro" id="IPR020843">
    <property type="entry name" value="ER"/>
</dbReference>